<feature type="disulfide bond" evidence="17">
    <location>
        <begin position="444"/>
        <end position="476"/>
    </location>
</feature>
<feature type="disulfide bond" evidence="17">
    <location>
        <begin position="410"/>
        <end position="421"/>
    </location>
</feature>
<evidence type="ECO:0000313" key="23">
    <source>
        <dbReference type="Proteomes" id="UP000230750"/>
    </source>
</evidence>
<reference evidence="22 23" key="1">
    <citation type="journal article" date="2017" name="PLoS Biol.">
        <title>The sea cucumber genome provides insights into morphological evolution and visceral regeneration.</title>
        <authorList>
            <person name="Zhang X."/>
            <person name="Sun L."/>
            <person name="Yuan J."/>
            <person name="Sun Y."/>
            <person name="Gao Y."/>
            <person name="Zhang L."/>
            <person name="Li S."/>
            <person name="Dai H."/>
            <person name="Hamel J.F."/>
            <person name="Liu C."/>
            <person name="Yu Y."/>
            <person name="Liu S."/>
            <person name="Lin W."/>
            <person name="Guo K."/>
            <person name="Jin S."/>
            <person name="Xu P."/>
            <person name="Storey K.B."/>
            <person name="Huan P."/>
            <person name="Zhang T."/>
            <person name="Zhou Y."/>
            <person name="Zhang J."/>
            <person name="Lin C."/>
            <person name="Li X."/>
            <person name="Xing L."/>
            <person name="Huo D."/>
            <person name="Sun M."/>
            <person name="Wang L."/>
            <person name="Mercier A."/>
            <person name="Li F."/>
            <person name="Yang H."/>
            <person name="Xiang J."/>
        </authorList>
    </citation>
    <scope>NUCLEOTIDE SEQUENCE [LARGE SCALE GENOMIC DNA]</scope>
    <source>
        <strain evidence="22">Shaxun</strain>
        <tissue evidence="22">Muscle</tissue>
    </source>
</reference>
<evidence type="ECO:0000256" key="4">
    <source>
        <dbReference type="ARBA" id="ARBA00022670"/>
    </source>
</evidence>
<feature type="binding site" description="in inhibited form" evidence="16">
    <location>
        <position position="72"/>
    </location>
    <ligand>
        <name>Zn(2+)</name>
        <dbReference type="ChEBI" id="CHEBI:29105"/>
        <note>catalytic</note>
    </ligand>
</feature>
<keyword evidence="2" id="KW-0964">Secreted</keyword>
<evidence type="ECO:0000256" key="17">
    <source>
        <dbReference type="PIRSR" id="PIRSR613273-3"/>
    </source>
</evidence>
<dbReference type="GO" id="GO:0046872">
    <property type="term" value="F:metal ion binding"/>
    <property type="evidence" value="ECO:0007669"/>
    <property type="project" value="UniProtKB-KW"/>
</dbReference>
<feature type="disulfide bond" evidence="17">
    <location>
        <begin position="371"/>
        <end position="397"/>
    </location>
</feature>
<name>A0A2G8KU18_STIJA</name>
<dbReference type="PROSITE" id="PS50092">
    <property type="entry name" value="TSP1"/>
    <property type="match status" value="6"/>
</dbReference>
<feature type="disulfide bond" evidence="17">
    <location>
        <begin position="379"/>
        <end position="416"/>
    </location>
</feature>
<evidence type="ECO:0000256" key="2">
    <source>
        <dbReference type="ARBA" id="ARBA00022525"/>
    </source>
</evidence>
<organism evidence="22 23">
    <name type="scientific">Stichopus japonicus</name>
    <name type="common">Sea cucumber</name>
    <dbReference type="NCBI Taxonomy" id="307972"/>
    <lineage>
        <taxon>Eukaryota</taxon>
        <taxon>Metazoa</taxon>
        <taxon>Echinodermata</taxon>
        <taxon>Eleutherozoa</taxon>
        <taxon>Echinozoa</taxon>
        <taxon>Holothuroidea</taxon>
        <taxon>Aspidochirotacea</taxon>
        <taxon>Aspidochirotida</taxon>
        <taxon>Stichopodidae</taxon>
        <taxon>Apostichopus</taxon>
    </lineage>
</organism>
<keyword evidence="3" id="KW-0272">Extracellular matrix</keyword>
<dbReference type="PANTHER" id="PTHR13723:SF278">
    <property type="entry name" value="ADAM METALLOPEPTIDASE WITH THROMBOSPONDIN TYPE 1 MOTIF A, ISOFORM B"/>
    <property type="match status" value="1"/>
</dbReference>
<feature type="binding site" evidence="16">
    <location>
        <position position="334"/>
    </location>
    <ligand>
        <name>Ca(2+)</name>
        <dbReference type="ChEBI" id="CHEBI:29108"/>
        <label>1</label>
    </ligand>
</feature>
<feature type="chain" id="PRO_5013836092" evidence="20">
    <location>
        <begin position="26"/>
        <end position="1171"/>
    </location>
</feature>
<dbReference type="InterPro" id="IPR041645">
    <property type="entry name" value="ADAMTS_CR_2"/>
</dbReference>
<dbReference type="SMART" id="SM00209">
    <property type="entry name" value="TSP1"/>
    <property type="match status" value="6"/>
</dbReference>
<proteinExistence type="predicted"/>
<evidence type="ECO:0000256" key="12">
    <source>
        <dbReference type="ARBA" id="ARBA00023145"/>
    </source>
</evidence>
<feature type="region of interest" description="Disordered" evidence="19">
    <location>
        <begin position="103"/>
        <end position="123"/>
    </location>
</feature>
<dbReference type="Gene3D" id="2.20.100.10">
    <property type="entry name" value="Thrombospondin type-1 (TSP1) repeat"/>
    <property type="match status" value="7"/>
</dbReference>
<feature type="binding site" evidence="16">
    <location>
        <position position="134"/>
    </location>
    <ligand>
        <name>Ca(2+)</name>
        <dbReference type="ChEBI" id="CHEBI:29108"/>
        <label>1</label>
    </ligand>
</feature>
<evidence type="ECO:0000313" key="22">
    <source>
        <dbReference type="EMBL" id="PIK51430.1"/>
    </source>
</evidence>
<evidence type="ECO:0000259" key="21">
    <source>
        <dbReference type="PROSITE" id="PS50215"/>
    </source>
</evidence>
<evidence type="ECO:0000256" key="8">
    <source>
        <dbReference type="ARBA" id="ARBA00022737"/>
    </source>
</evidence>
<keyword evidence="7 20" id="KW-0732">Signal</keyword>
<gene>
    <name evidence="22" type="ORF">BSL78_11669</name>
</gene>
<dbReference type="InterPro" id="IPR006586">
    <property type="entry name" value="ADAM_Cys-rich"/>
</dbReference>
<dbReference type="PRINTS" id="PR01857">
    <property type="entry name" value="ADAMTSFAMILY"/>
</dbReference>
<feature type="region of interest" description="Disordered" evidence="19">
    <location>
        <begin position="53"/>
        <end position="89"/>
    </location>
</feature>
<dbReference type="Pfam" id="PF05986">
    <property type="entry name" value="ADAMTS_spacer1"/>
    <property type="match status" value="1"/>
</dbReference>
<dbReference type="Pfam" id="PF19030">
    <property type="entry name" value="TSP1_ADAMTS"/>
    <property type="match status" value="6"/>
</dbReference>
<dbReference type="EMBL" id="MRZV01000373">
    <property type="protein sequence ID" value="PIK51430.1"/>
    <property type="molecule type" value="Genomic_DNA"/>
</dbReference>
<keyword evidence="13 17" id="KW-1015">Disulfide bond</keyword>
<evidence type="ECO:0000256" key="16">
    <source>
        <dbReference type="PIRSR" id="PIRSR613273-2"/>
    </source>
</evidence>
<evidence type="ECO:0000256" key="11">
    <source>
        <dbReference type="ARBA" id="ARBA00023049"/>
    </source>
</evidence>
<protein>
    <submittedName>
        <fullName evidence="22">Putative A disintegrin and metalloproteinase with thrombospondin motifs 9</fullName>
    </submittedName>
</protein>
<dbReference type="Pfam" id="PF00090">
    <property type="entry name" value="TSP_1"/>
    <property type="match status" value="1"/>
</dbReference>
<dbReference type="InterPro" id="IPR010294">
    <property type="entry name" value="ADAMTS_spacer1"/>
</dbReference>
<dbReference type="Gene3D" id="3.40.1620.60">
    <property type="match status" value="2"/>
</dbReference>
<comment type="caution">
    <text evidence="22">The sequence shown here is derived from an EMBL/GenBank/DDBJ whole genome shotgun (WGS) entry which is preliminary data.</text>
</comment>
<evidence type="ECO:0000256" key="19">
    <source>
        <dbReference type="SAM" id="MobiDB-lite"/>
    </source>
</evidence>
<dbReference type="SMART" id="SM00608">
    <property type="entry name" value="ACR"/>
    <property type="match status" value="1"/>
</dbReference>
<keyword evidence="6 16" id="KW-0479">Metal-binding</keyword>
<dbReference type="Pfam" id="PF17771">
    <property type="entry name" value="ADAMTS_CR_2"/>
    <property type="match status" value="1"/>
</dbReference>
<dbReference type="OrthoDB" id="5948003at2759"/>
<feature type="disulfide bond" evidence="17">
    <location>
        <begin position="253"/>
        <end position="334"/>
    </location>
</feature>
<comment type="cofactor">
    <cofactor evidence="16">
        <name>Zn(2+)</name>
        <dbReference type="ChEBI" id="CHEBI:29105"/>
    </cofactor>
    <text evidence="16">Binds 1 zinc ion per subunit.</text>
</comment>
<dbReference type="InterPro" id="IPR024079">
    <property type="entry name" value="MetalloPept_cat_dom_sf"/>
</dbReference>
<evidence type="ECO:0000256" key="14">
    <source>
        <dbReference type="ARBA" id="ARBA00023180"/>
    </source>
</evidence>
<evidence type="ECO:0000256" key="18">
    <source>
        <dbReference type="PROSITE-ProRule" id="PRU00276"/>
    </source>
</evidence>
<dbReference type="GO" id="GO:0004222">
    <property type="term" value="F:metalloendopeptidase activity"/>
    <property type="evidence" value="ECO:0007669"/>
    <property type="project" value="InterPro"/>
</dbReference>
<evidence type="ECO:0000256" key="3">
    <source>
        <dbReference type="ARBA" id="ARBA00022530"/>
    </source>
</evidence>
<dbReference type="PANTHER" id="PTHR13723">
    <property type="entry name" value="ADAMTS A DISINTEGRIN AND METALLOPROTEASE WITH THROMBOSPONDIN MOTIFS PROTEASE"/>
    <property type="match status" value="1"/>
</dbReference>
<feature type="signal peptide" evidence="20">
    <location>
        <begin position="1"/>
        <end position="25"/>
    </location>
</feature>
<feature type="compositionally biased region" description="Basic and acidic residues" evidence="19">
    <location>
        <begin position="108"/>
        <end position="117"/>
    </location>
</feature>
<feature type="binding site" evidence="16">
    <location>
        <position position="224"/>
    </location>
    <ligand>
        <name>Ca(2+)</name>
        <dbReference type="ChEBI" id="CHEBI:29108"/>
        <label>1</label>
    </ligand>
</feature>
<dbReference type="Gene3D" id="3.40.390.10">
    <property type="entry name" value="Collagenase (Catalytic Domain)"/>
    <property type="match status" value="1"/>
</dbReference>
<keyword evidence="23" id="KW-1185">Reference proteome</keyword>
<comment type="subcellular location">
    <subcellularLocation>
        <location evidence="1">Secreted</location>
        <location evidence="1">Extracellular space</location>
        <location evidence="1">Extracellular matrix</location>
    </subcellularLocation>
</comment>
<keyword evidence="5" id="KW-0165">Cleavage on pair of basic residues</keyword>
<evidence type="ECO:0000256" key="13">
    <source>
        <dbReference type="ARBA" id="ARBA00023157"/>
    </source>
</evidence>
<accession>A0A2G8KU18</accession>
<dbReference type="CDD" id="cd04273">
    <property type="entry name" value="ZnMc_ADAMTS_like"/>
    <property type="match status" value="1"/>
</dbReference>
<dbReference type="InterPro" id="IPR001590">
    <property type="entry name" value="Peptidase_M12B"/>
</dbReference>
<keyword evidence="10 16" id="KW-0862">Zinc</keyword>
<dbReference type="GO" id="GO:0007229">
    <property type="term" value="P:integrin-mediated signaling pathway"/>
    <property type="evidence" value="ECO:0007669"/>
    <property type="project" value="UniProtKB-KW"/>
</dbReference>
<keyword evidence="14" id="KW-0325">Glycoprotein</keyword>
<feature type="domain" description="Peptidase M12B" evidence="21">
    <location>
        <begin position="131"/>
        <end position="339"/>
    </location>
</feature>
<dbReference type="InterPro" id="IPR013273">
    <property type="entry name" value="ADAMTS/ADAMTS-like"/>
</dbReference>
<feature type="disulfide bond" evidence="17">
    <location>
        <begin position="291"/>
        <end position="318"/>
    </location>
</feature>
<dbReference type="PROSITE" id="PS50215">
    <property type="entry name" value="ADAM_MEPRO"/>
    <property type="match status" value="1"/>
</dbReference>
<dbReference type="Pfam" id="PF19236">
    <property type="entry name" value="ADAMTS_CR_3"/>
    <property type="match status" value="1"/>
</dbReference>
<feature type="region of interest" description="Disordered" evidence="19">
    <location>
        <begin position="453"/>
        <end position="474"/>
    </location>
</feature>
<dbReference type="Gene3D" id="2.60.120.830">
    <property type="match status" value="1"/>
</dbReference>
<keyword evidence="8" id="KW-0677">Repeat</keyword>
<keyword evidence="12" id="KW-0865">Zymogen</keyword>
<dbReference type="InterPro" id="IPR050439">
    <property type="entry name" value="ADAMTS_ADAMTS-like"/>
</dbReference>
<dbReference type="FunFam" id="3.40.390.10:FF:000001">
    <property type="entry name" value="A disintegrin and metalloproteinase with thrombospondin motifs 1"/>
    <property type="match status" value="1"/>
</dbReference>
<dbReference type="FunFam" id="2.20.100.10:FF:000005">
    <property type="entry name" value="ADAM metallopeptidase with thrombospondin type 1 motif 9"/>
    <property type="match status" value="3"/>
</dbReference>
<keyword evidence="4" id="KW-0645">Protease</keyword>
<feature type="disulfide bond" evidence="17">
    <location>
        <begin position="235"/>
        <end position="241"/>
    </location>
</feature>
<feature type="disulfide bond" evidence="17">
    <location>
        <begin position="207"/>
        <end position="259"/>
    </location>
</feature>
<feature type="disulfide bond" evidence="17">
    <location>
        <begin position="360"/>
        <end position="384"/>
    </location>
</feature>
<dbReference type="SUPFAM" id="SSF82895">
    <property type="entry name" value="TSP-1 type 1 repeat"/>
    <property type="match status" value="6"/>
</dbReference>
<feature type="binding site" evidence="16 18">
    <location>
        <position position="275"/>
    </location>
    <ligand>
        <name>Zn(2+)</name>
        <dbReference type="ChEBI" id="CHEBI:29105"/>
        <note>catalytic</note>
    </ligand>
</feature>
<evidence type="ECO:0000256" key="20">
    <source>
        <dbReference type="SAM" id="SignalP"/>
    </source>
</evidence>
<comment type="caution">
    <text evidence="18">Lacks conserved residue(s) required for the propagation of feature annotation.</text>
</comment>
<dbReference type="GO" id="GO:0030198">
    <property type="term" value="P:extracellular matrix organization"/>
    <property type="evidence" value="ECO:0007669"/>
    <property type="project" value="InterPro"/>
</dbReference>
<evidence type="ECO:0000256" key="7">
    <source>
        <dbReference type="ARBA" id="ARBA00022729"/>
    </source>
</evidence>
<evidence type="ECO:0000256" key="1">
    <source>
        <dbReference type="ARBA" id="ARBA00004498"/>
    </source>
</evidence>
<dbReference type="AlphaFoldDB" id="A0A2G8KU18"/>
<feature type="binding site" evidence="16">
    <location>
        <position position="134"/>
    </location>
    <ligand>
        <name>Ca(2+)</name>
        <dbReference type="ChEBI" id="CHEBI:29108"/>
        <label>2</label>
    </ligand>
</feature>
<evidence type="ECO:0000256" key="9">
    <source>
        <dbReference type="ARBA" id="ARBA00022801"/>
    </source>
</evidence>
<dbReference type="Pfam" id="PF01421">
    <property type="entry name" value="Reprolysin"/>
    <property type="match status" value="1"/>
</dbReference>
<dbReference type="InterPro" id="IPR036383">
    <property type="entry name" value="TSP1_rpt_sf"/>
</dbReference>
<dbReference type="InterPro" id="IPR045371">
    <property type="entry name" value="ADAMTS_CR_3"/>
</dbReference>
<keyword evidence="16" id="KW-0106">Calcium</keyword>
<dbReference type="STRING" id="307972.A0A2G8KU18"/>
<dbReference type="SUPFAM" id="SSF55486">
    <property type="entry name" value="Metalloproteases ('zincins'), catalytic domain"/>
    <property type="match status" value="1"/>
</dbReference>
<keyword evidence="22" id="KW-0401">Integrin</keyword>
<evidence type="ECO:0000256" key="10">
    <source>
        <dbReference type="ARBA" id="ARBA00022833"/>
    </source>
</evidence>
<sequence length="1171" mass="131511">MTITDRMLFSVFVAVLYGIFQTSNGSQYLIEPLKGHKDQQVSEQPLQKDHIISTHNDNYKPPPQSKESGGTCGTKSEDAGGEFSSRSNSFSSQLNSIADHLNKNIKASKTERTDGSNKAKSRRKRFKSYEHFLELMVVADSKMVDHHGDNVQHYILTLISMVDRIFRDRTIGNSINLVLVQRVILLPKSEPGLDITSSSTSTLRSFCAWQKRQNEPNGHPHHYDTAILLTRENICRSDTACDTLGLAELGTICDPDRSCSIVEDNGLSAAFTMAHEMGHVFNLPHDDAIKCEQYFSGSYHVMAPTLNHSSKPWSWSNCSRHFLTSFLEAGHGHCLWNKPNDTQVLPSYLPGEVYNTSKQCEIVFGENSRLCPFTDYKYCSLLWCTASRPRDSTGAGCYTHQMPQADGTPCELNKWCIKRECVPRTPNAVEIHGGWGPWLSYGSCSRTCGGGVQQSKRECNNPEPENGGSTASETGCDSALVRLRDFREDQCASYNSEDTEWVAKFSGVHDNDVCKLFCQKKYNPTSFQRKSKQVIDGTPCKRSGDDICVQGQCKRAGCDHRLGSDTVRDNCHVCGGDNSTCSLHQGHYNQQKWGYNAVITIPVDATMFVVTQTSYNDYPSDDNFLALRAVDDTYYLNGNFVVSTSLRQIKMAGVVMTYSGSDQIVESIFSQGKFNQTVYVEVLSVGTTINRPNISYSFYYPIEGSAVFDWNNLGPWGGVATPVKNRDAFILSLGKMQTLKSTTASFRDNSPLNIKAEHKMLNSGWKYRSLRCVRRGDNTEVSNGRCTGPPPARISKKCNNKCVLRWEDHAYTECSSRCGHGLQQFDVRCYKVMKKTGRKKIESDGRCDASTKPARIRHCNGSCPIARWEYSEWTSCSRPCSNGTRVRDAFCRDATGRQLNDSKCTEPKRVRELCNMNPCPQWRVSAYSSCSVTCGRGEMVRSVMCYQDELRVHNDQCLMSLKPDHIRPCEISRCPTWQHGSWSECSVTCGRGVKVRSARCFQDGVHTSTDNCNPATMPVDEQSCALPACSGSNIISLGARTFSGQWRMGSWTECSTTCGPGIKERYVSCSNLEGDPTDASHCDPVLRPSSREICEVRPCTHWESGTWQDCSRTCGKGIQQRHVNCRHEDGQYLDEEQCSLEEKPQNTQTCKFRSCRKKQRRWKKQKWSEVR</sequence>
<keyword evidence="11" id="KW-0482">Metalloprotease</keyword>
<feature type="binding site" evidence="16 18">
    <location>
        <position position="279"/>
    </location>
    <ligand>
        <name>Zn(2+)</name>
        <dbReference type="ChEBI" id="CHEBI:29105"/>
        <note>catalytic</note>
    </ligand>
</feature>
<evidence type="ECO:0000256" key="5">
    <source>
        <dbReference type="ARBA" id="ARBA00022685"/>
    </source>
</evidence>
<dbReference type="InterPro" id="IPR000884">
    <property type="entry name" value="TSP1_rpt"/>
</dbReference>
<evidence type="ECO:0000256" key="6">
    <source>
        <dbReference type="ARBA" id="ARBA00022723"/>
    </source>
</evidence>
<feature type="binding site" evidence="16 18">
    <location>
        <position position="285"/>
    </location>
    <ligand>
        <name>Zn(2+)</name>
        <dbReference type="ChEBI" id="CHEBI:29105"/>
        <note>catalytic</note>
    </ligand>
</feature>
<evidence type="ECO:0000256" key="15">
    <source>
        <dbReference type="PIRSR" id="PIRSR613273-1"/>
    </source>
</evidence>
<feature type="active site" evidence="15 18">
    <location>
        <position position="276"/>
    </location>
</feature>
<dbReference type="GO" id="GO:0006508">
    <property type="term" value="P:proteolysis"/>
    <property type="evidence" value="ECO:0007669"/>
    <property type="project" value="UniProtKB-KW"/>
</dbReference>
<keyword evidence="9" id="KW-0378">Hydrolase</keyword>
<dbReference type="Proteomes" id="UP000230750">
    <property type="component" value="Unassembled WGS sequence"/>
</dbReference>